<feature type="compositionally biased region" description="Basic and acidic residues" evidence="4">
    <location>
        <begin position="189"/>
        <end position="198"/>
    </location>
</feature>
<feature type="compositionally biased region" description="Low complexity" evidence="4">
    <location>
        <begin position="171"/>
        <end position="185"/>
    </location>
</feature>
<feature type="region of interest" description="Disordered" evidence="4">
    <location>
        <begin position="1401"/>
        <end position="1433"/>
    </location>
</feature>
<sequence length="1433" mass="159472">MEMAEASRADPPPQDTESCVEHDDYQVPFLKPDRKLQRPHRLSVPELLALRQGFGVSPLSLPPFARPRAITTDTLASKIAWNTSRLQNMILTVGPGTPAAIVDLSVVHEPSPPAAARLGNGEDESSSGSSSESSSSSSSEEEEDEAEIDPDDNANEEQEEEPPEPSRTHSRSGSSSGSSRSSTTSPKRTLSDRMKMPEEDAETTAETATTTTFDSLEETVDKKEDSCKKAKASSDEEMAGYSDVDPEQEGDKEEDEAEGEEGEEEDLPELTDRERFFLEVNQAEEHRMQFSGEESNEEEEEDEGIDANESHPNERMAESTEDEEDDEEEDDEEMAEFREMAAEWFAQAQEGGEGEEDDDDEESDDEDDSDDDDDVGRVIIRRRIIRRSQSPTRRGNHNARKEMTPSLRHGGCINTAAWLDSGWRLSTVSSDHYSTSYNANFDFCLEDTQGLHAIESSDCPTQLATSGDDRQVKFWDVRYAMGNTNPLPWGRNTHCPFAHEPETIDTEGNAGGYKARWREFYRNQQQPVEARKMFGNVQPLATLHTGHRSNVFHVTPLWQQPGKVATCGADGYLRLGDVEAANRGESISTSIIISPEYHDDGDHIMSGLFSLRPGLCFSHHFLNTNVGLLCSQRGLRKFDVRLPPRQQERRALLGSNTGCKACAVWTYSSAGSVEEVDSTYVFVGGTGAEVALCDLRMTGGDSSSDNARIVCQYRPRGLEGNVEVSVSGIDLSKDKQELLVSYESDQIYTFPVFPHAKSAAGPTLEEIGGIGLDDDDVAATNGNISLLGGRERTRTGEDVYLNELASYGGHLNRFTFLKNAKYAGPNDEYICTGSDSGHAWIYERATGAVVSLLNADHSTCNGVIPHPSLPVFITYGIDSTAKLWRGTGPVDMNTDDSLSGRSRAFRASQYEMSSLARNWDTIEQEISHIEQELAEADAARDNDEDDEEDRDSLYHSYSVLPDQVLSRKELGNTGTFGRIALRAGGSRIGNDLHNLPDILRRNQFECIRAAIGGDVGRETDLPVESDLKELMRRVSLIRLRHQADRQGLSAHWNHKLPWIIGASAKLGGEAEDNDKGAHAAPHPADLVPDNPSDWIPFDPEMTPAPNASGMSVNVEEYGNFFRDRYLHSDADSHTELECPRERVWRRDLSGPDIAASSTSASENAYRILHETARVLKDGGNEALRKGELDIAAQRYDKAIRYCSIAFMSHRAATTYGGKYEDELTLISMKVLELDIDSDHTVTPLMLKWSPLLKVLVSTRLNLSMLLLKQAKHQPEVPQLEQAKNQARHALRELQPFCAKKGNVCMLFMKSGKVARLCASTTAAKRKIKTEILKSKEPEETYREAKTLEAKAFFRLGSAQSDMGEYAEAVKSFDKSIECTLELNPDAKLDPLVVRRLNEAKREKIRQNKRQRKKFRMMFGQEEKSKKKKDKKKK</sequence>
<feature type="region of interest" description="Disordered" evidence="4">
    <location>
        <begin position="112"/>
        <end position="335"/>
    </location>
</feature>
<feature type="region of interest" description="Disordered" evidence="4">
    <location>
        <begin position="1"/>
        <end position="21"/>
    </location>
</feature>
<dbReference type="Gene3D" id="1.25.40.10">
    <property type="entry name" value="Tetratricopeptide repeat domain"/>
    <property type="match status" value="1"/>
</dbReference>
<dbReference type="PANTHER" id="PTHR15574:SF21">
    <property type="entry name" value="DDB1- AND CUL4-ASSOCIATED FACTOR 8"/>
    <property type="match status" value="1"/>
</dbReference>
<protein>
    <submittedName>
        <fullName evidence="5">WD and tetratricopeptide repeats protein 1</fullName>
    </submittedName>
</protein>
<proteinExistence type="predicted"/>
<feature type="region of interest" description="Disordered" evidence="4">
    <location>
        <begin position="349"/>
        <end position="407"/>
    </location>
</feature>
<dbReference type="OrthoDB" id="4869960at2759"/>
<feature type="compositionally biased region" description="Acidic residues" evidence="4">
    <location>
        <begin position="294"/>
        <end position="306"/>
    </location>
</feature>
<keyword evidence="6" id="KW-1185">Reference proteome</keyword>
<feature type="repeat" description="TPR" evidence="3">
    <location>
        <begin position="1349"/>
        <end position="1382"/>
    </location>
</feature>
<feature type="compositionally biased region" description="Low complexity" evidence="4">
    <location>
        <begin position="204"/>
        <end position="214"/>
    </location>
</feature>
<keyword evidence="1" id="KW-0853">WD repeat</keyword>
<comment type="caution">
    <text evidence="5">The sequence shown here is derived from an EMBL/GenBank/DDBJ whole genome shotgun (WGS) entry which is preliminary data.</text>
</comment>
<dbReference type="SMART" id="SM00320">
    <property type="entry name" value="WD40"/>
    <property type="match status" value="5"/>
</dbReference>
<reference evidence="5" key="1">
    <citation type="submission" date="2020-06" db="EMBL/GenBank/DDBJ databases">
        <authorList>
            <consortium name="Plant Systems Biology data submission"/>
        </authorList>
    </citation>
    <scope>NUCLEOTIDE SEQUENCE</scope>
    <source>
        <strain evidence="5">D6</strain>
    </source>
</reference>
<dbReference type="SUPFAM" id="SSF50978">
    <property type="entry name" value="WD40 repeat-like"/>
    <property type="match status" value="1"/>
</dbReference>
<dbReference type="PROSITE" id="PS50293">
    <property type="entry name" value="TPR_REGION"/>
    <property type="match status" value="1"/>
</dbReference>
<keyword evidence="2" id="KW-0677">Repeat</keyword>
<evidence type="ECO:0000256" key="4">
    <source>
        <dbReference type="SAM" id="MobiDB-lite"/>
    </source>
</evidence>
<dbReference type="SMART" id="SM00028">
    <property type="entry name" value="TPR"/>
    <property type="match status" value="2"/>
</dbReference>
<feature type="compositionally biased region" description="Basic and acidic residues" evidence="4">
    <location>
        <begin position="219"/>
        <end position="234"/>
    </location>
</feature>
<accession>A0A9N8F0P4</accession>
<organism evidence="5 6">
    <name type="scientific">Seminavis robusta</name>
    <dbReference type="NCBI Taxonomy" id="568900"/>
    <lineage>
        <taxon>Eukaryota</taxon>
        <taxon>Sar</taxon>
        <taxon>Stramenopiles</taxon>
        <taxon>Ochrophyta</taxon>
        <taxon>Bacillariophyta</taxon>
        <taxon>Bacillariophyceae</taxon>
        <taxon>Bacillariophycidae</taxon>
        <taxon>Naviculales</taxon>
        <taxon>Naviculaceae</taxon>
        <taxon>Seminavis</taxon>
    </lineage>
</organism>
<feature type="compositionally biased region" description="Acidic residues" evidence="4">
    <location>
        <begin position="244"/>
        <end position="269"/>
    </location>
</feature>
<feature type="compositionally biased region" description="Acidic residues" evidence="4">
    <location>
        <begin position="319"/>
        <end position="334"/>
    </location>
</feature>
<feature type="compositionally biased region" description="Basic and acidic residues" evidence="4">
    <location>
        <begin position="270"/>
        <end position="288"/>
    </location>
</feature>
<dbReference type="InterPro" id="IPR019734">
    <property type="entry name" value="TPR_rpt"/>
</dbReference>
<dbReference type="InterPro" id="IPR036322">
    <property type="entry name" value="WD40_repeat_dom_sf"/>
</dbReference>
<dbReference type="InterPro" id="IPR045151">
    <property type="entry name" value="DCAF8"/>
</dbReference>
<evidence type="ECO:0000313" key="5">
    <source>
        <dbReference type="EMBL" id="CAB9529051.1"/>
    </source>
</evidence>
<dbReference type="PROSITE" id="PS50005">
    <property type="entry name" value="TPR"/>
    <property type="match status" value="1"/>
</dbReference>
<dbReference type="GO" id="GO:0005737">
    <property type="term" value="C:cytoplasm"/>
    <property type="evidence" value="ECO:0007669"/>
    <property type="project" value="TreeGrafter"/>
</dbReference>
<feature type="compositionally biased region" description="Acidic residues" evidence="4">
    <location>
        <begin position="139"/>
        <end position="163"/>
    </location>
</feature>
<feature type="compositionally biased region" description="Acidic residues" evidence="4">
    <location>
        <begin position="352"/>
        <end position="374"/>
    </location>
</feature>
<feature type="compositionally biased region" description="Low complexity" evidence="4">
    <location>
        <begin position="126"/>
        <end position="138"/>
    </location>
</feature>
<evidence type="ECO:0000313" key="6">
    <source>
        <dbReference type="Proteomes" id="UP001153069"/>
    </source>
</evidence>
<evidence type="ECO:0000256" key="2">
    <source>
        <dbReference type="ARBA" id="ARBA00022737"/>
    </source>
</evidence>
<feature type="compositionally biased region" description="Basic and acidic residues" evidence="4">
    <location>
        <begin position="308"/>
        <end position="318"/>
    </location>
</feature>
<keyword evidence="3" id="KW-0802">TPR repeat</keyword>
<name>A0A9N8F0P4_9STRA</name>
<dbReference type="PANTHER" id="PTHR15574">
    <property type="entry name" value="WD REPEAT DOMAIN-CONTAINING FAMILY"/>
    <property type="match status" value="1"/>
</dbReference>
<dbReference type="InterPro" id="IPR001680">
    <property type="entry name" value="WD40_rpt"/>
</dbReference>
<dbReference type="Gene3D" id="2.130.10.10">
    <property type="entry name" value="YVTN repeat-like/Quinoprotein amine dehydrogenase"/>
    <property type="match status" value="2"/>
</dbReference>
<evidence type="ECO:0000256" key="3">
    <source>
        <dbReference type="PROSITE-ProRule" id="PRU00339"/>
    </source>
</evidence>
<gene>
    <name evidence="5" type="ORF">SEMRO_2389_G325810.1</name>
</gene>
<dbReference type="SUPFAM" id="SSF48452">
    <property type="entry name" value="TPR-like"/>
    <property type="match status" value="1"/>
</dbReference>
<dbReference type="Proteomes" id="UP001153069">
    <property type="component" value="Unassembled WGS sequence"/>
</dbReference>
<dbReference type="GO" id="GO:0080008">
    <property type="term" value="C:Cul4-RING E3 ubiquitin ligase complex"/>
    <property type="evidence" value="ECO:0007669"/>
    <property type="project" value="TreeGrafter"/>
</dbReference>
<dbReference type="EMBL" id="CAICTM010002387">
    <property type="protein sequence ID" value="CAB9529051.1"/>
    <property type="molecule type" value="Genomic_DNA"/>
</dbReference>
<evidence type="ECO:0000256" key="1">
    <source>
        <dbReference type="ARBA" id="ARBA00022574"/>
    </source>
</evidence>
<dbReference type="InterPro" id="IPR015943">
    <property type="entry name" value="WD40/YVTN_repeat-like_dom_sf"/>
</dbReference>
<feature type="compositionally biased region" description="Basic residues" evidence="4">
    <location>
        <begin position="1406"/>
        <end position="1415"/>
    </location>
</feature>
<dbReference type="InterPro" id="IPR011990">
    <property type="entry name" value="TPR-like_helical_dom_sf"/>
</dbReference>